<dbReference type="PANTHER" id="PTHR17630">
    <property type="entry name" value="DIENELACTONE HYDROLASE"/>
    <property type="match status" value="1"/>
</dbReference>
<comment type="caution">
    <text evidence="3">The sequence shown here is derived from an EMBL/GenBank/DDBJ whole genome shotgun (WGS) entry which is preliminary data.</text>
</comment>
<dbReference type="GO" id="GO:0016787">
    <property type="term" value="F:hydrolase activity"/>
    <property type="evidence" value="ECO:0007669"/>
    <property type="project" value="InterPro"/>
</dbReference>
<sequence>MSCPSCLTGGTSTTQPTGTTSTIHGLPTYVASPLSGDPPKAVIVLITDAFGWEFVNNRVLADRFAERGGFLVYVPDFMNGKAMSPAAITLMDNLTTPAPSWLSAIVNKPIWLADCIFTAHPSYITLPSEASNLTIPTSVIVGSSDTVLKHPQALEMQRILERKGGEAGGVECEMVILEGAKHGFAIRTHPDDEVEMEMALRAEDQALAWFGKWLIDGSGADTNGVEG</sequence>
<name>A0A8H7TCG5_9HELO</name>
<feature type="compositionally biased region" description="Low complexity" evidence="1">
    <location>
        <begin position="8"/>
        <end position="20"/>
    </location>
</feature>
<dbReference type="AlphaFoldDB" id="A0A8H7TCG5"/>
<dbReference type="InterPro" id="IPR002925">
    <property type="entry name" value="Dienelactn_hydro"/>
</dbReference>
<reference evidence="3" key="1">
    <citation type="submission" date="2021-02" db="EMBL/GenBank/DDBJ databases">
        <title>Genome sequence Cadophora malorum strain M34.</title>
        <authorList>
            <person name="Stefanovic E."/>
            <person name="Vu D."/>
            <person name="Scully C."/>
            <person name="Dijksterhuis J."/>
            <person name="Roader J."/>
            <person name="Houbraken J."/>
        </authorList>
    </citation>
    <scope>NUCLEOTIDE SEQUENCE</scope>
    <source>
        <strain evidence="3">M34</strain>
    </source>
</reference>
<keyword evidence="4" id="KW-1185">Reference proteome</keyword>
<dbReference type="EMBL" id="JAFJYH010000191">
    <property type="protein sequence ID" value="KAG4416286.1"/>
    <property type="molecule type" value="Genomic_DNA"/>
</dbReference>
<protein>
    <recommendedName>
        <fullName evidence="2">Dienelactone hydrolase domain-containing protein</fullName>
    </recommendedName>
</protein>
<proteinExistence type="predicted"/>
<evidence type="ECO:0000313" key="4">
    <source>
        <dbReference type="Proteomes" id="UP000664132"/>
    </source>
</evidence>
<dbReference type="Proteomes" id="UP000664132">
    <property type="component" value="Unassembled WGS sequence"/>
</dbReference>
<feature type="region of interest" description="Disordered" evidence="1">
    <location>
        <begin position="1"/>
        <end position="20"/>
    </location>
</feature>
<dbReference type="SUPFAM" id="SSF53474">
    <property type="entry name" value="alpha/beta-Hydrolases"/>
    <property type="match status" value="1"/>
</dbReference>
<dbReference type="OrthoDB" id="17560at2759"/>
<dbReference type="Pfam" id="PF01738">
    <property type="entry name" value="DLH"/>
    <property type="match status" value="1"/>
</dbReference>
<dbReference type="Gene3D" id="3.40.50.1820">
    <property type="entry name" value="alpha/beta hydrolase"/>
    <property type="match status" value="2"/>
</dbReference>
<evidence type="ECO:0000256" key="1">
    <source>
        <dbReference type="SAM" id="MobiDB-lite"/>
    </source>
</evidence>
<feature type="domain" description="Dienelactone hydrolase" evidence="2">
    <location>
        <begin position="27"/>
        <end position="98"/>
    </location>
</feature>
<gene>
    <name evidence="3" type="ORF">IFR04_010567</name>
</gene>
<evidence type="ECO:0000313" key="3">
    <source>
        <dbReference type="EMBL" id="KAG4416286.1"/>
    </source>
</evidence>
<organism evidence="3 4">
    <name type="scientific">Cadophora malorum</name>
    <dbReference type="NCBI Taxonomy" id="108018"/>
    <lineage>
        <taxon>Eukaryota</taxon>
        <taxon>Fungi</taxon>
        <taxon>Dikarya</taxon>
        <taxon>Ascomycota</taxon>
        <taxon>Pezizomycotina</taxon>
        <taxon>Leotiomycetes</taxon>
        <taxon>Helotiales</taxon>
        <taxon>Ploettnerulaceae</taxon>
        <taxon>Cadophora</taxon>
    </lineage>
</organism>
<dbReference type="InterPro" id="IPR029058">
    <property type="entry name" value="AB_hydrolase_fold"/>
</dbReference>
<accession>A0A8H7TCG5</accession>
<dbReference type="PANTHER" id="PTHR17630:SF105">
    <property type="entry name" value="DIENELACTONE HYDROLASE FAMILY PROTEIN (AFU_ORTHOLOGUE AFUA_4G08790)"/>
    <property type="match status" value="1"/>
</dbReference>
<evidence type="ECO:0000259" key="2">
    <source>
        <dbReference type="Pfam" id="PF01738"/>
    </source>
</evidence>